<keyword evidence="2" id="KW-1133">Transmembrane helix</keyword>
<dbReference type="Proteomes" id="UP000480350">
    <property type="component" value="Unassembled WGS sequence"/>
</dbReference>
<name>A0A7C9IFT8_9RHOB</name>
<evidence type="ECO:0000256" key="2">
    <source>
        <dbReference type="SAM" id="Phobius"/>
    </source>
</evidence>
<accession>A0A7C9IFT8</accession>
<feature type="region of interest" description="Disordered" evidence="1">
    <location>
        <begin position="42"/>
        <end position="64"/>
    </location>
</feature>
<keyword evidence="4" id="KW-1185">Reference proteome</keyword>
<gene>
    <name evidence="3" type="ORF">GQ651_06560</name>
</gene>
<reference evidence="3 4" key="1">
    <citation type="submission" date="2019-12" db="EMBL/GenBank/DDBJ databases">
        <authorList>
            <person name="Lee S.D."/>
        </authorList>
    </citation>
    <scope>NUCLEOTIDE SEQUENCE [LARGE SCALE GENOMIC DNA]</scope>
    <source>
        <strain evidence="3 4">GH1-50</strain>
    </source>
</reference>
<evidence type="ECO:0000313" key="4">
    <source>
        <dbReference type="Proteomes" id="UP000480350"/>
    </source>
</evidence>
<feature type="transmembrane region" description="Helical" evidence="2">
    <location>
        <begin position="20"/>
        <end position="40"/>
    </location>
</feature>
<reference evidence="3 4" key="2">
    <citation type="submission" date="2020-03" db="EMBL/GenBank/DDBJ databases">
        <title>Kangsaoukella pontilimi gen. nov., sp. nov., a new member of the family Rhodobacteraceae isolated from a tidal mudflat.</title>
        <authorList>
            <person name="Kim I.S."/>
        </authorList>
    </citation>
    <scope>NUCLEOTIDE SEQUENCE [LARGE SCALE GENOMIC DNA]</scope>
    <source>
        <strain evidence="3 4">GH1-50</strain>
    </source>
</reference>
<evidence type="ECO:0000256" key="1">
    <source>
        <dbReference type="SAM" id="MobiDB-lite"/>
    </source>
</evidence>
<sequence length="64" mass="6583">MEDLRNMVSDFMALPPASKGIIFGAVALIAMRCWLGYIGAWPSRRDGGGDAGGSYGGDGDGGCD</sequence>
<evidence type="ECO:0000313" key="3">
    <source>
        <dbReference type="EMBL" id="MXQ07507.1"/>
    </source>
</evidence>
<dbReference type="AlphaFoldDB" id="A0A7C9IFT8"/>
<dbReference type="EMBL" id="WUPT01000001">
    <property type="protein sequence ID" value="MXQ07507.1"/>
    <property type="molecule type" value="Genomic_DNA"/>
</dbReference>
<organism evidence="3 4">
    <name type="scientific">Kangsaoukella pontilimi</name>
    <dbReference type="NCBI Taxonomy" id="2691042"/>
    <lineage>
        <taxon>Bacteria</taxon>
        <taxon>Pseudomonadati</taxon>
        <taxon>Pseudomonadota</taxon>
        <taxon>Alphaproteobacteria</taxon>
        <taxon>Rhodobacterales</taxon>
        <taxon>Paracoccaceae</taxon>
        <taxon>Kangsaoukella</taxon>
    </lineage>
</organism>
<keyword evidence="2" id="KW-0812">Transmembrane</keyword>
<proteinExistence type="predicted"/>
<feature type="compositionally biased region" description="Gly residues" evidence="1">
    <location>
        <begin position="49"/>
        <end position="64"/>
    </location>
</feature>
<dbReference type="RefSeq" id="WP_160763377.1">
    <property type="nucleotide sequence ID" value="NZ_WUPT01000001.1"/>
</dbReference>
<comment type="caution">
    <text evidence="3">The sequence shown here is derived from an EMBL/GenBank/DDBJ whole genome shotgun (WGS) entry which is preliminary data.</text>
</comment>
<protein>
    <submittedName>
        <fullName evidence="3">Uncharacterized protein</fullName>
    </submittedName>
</protein>
<keyword evidence="2" id="KW-0472">Membrane</keyword>